<comment type="caution">
    <text evidence="1">The sequence shown here is derived from an EMBL/GenBank/DDBJ whole genome shotgun (WGS) entry which is preliminary data.</text>
</comment>
<gene>
    <name evidence="1" type="ORF">DOS83_05260</name>
</gene>
<evidence type="ECO:0000313" key="2">
    <source>
        <dbReference type="Proteomes" id="UP000256562"/>
    </source>
</evidence>
<evidence type="ECO:0000313" key="1">
    <source>
        <dbReference type="EMBL" id="REH96632.1"/>
    </source>
</evidence>
<dbReference type="Proteomes" id="UP000256562">
    <property type="component" value="Unassembled WGS sequence"/>
</dbReference>
<proteinExistence type="predicted"/>
<dbReference type="EMBL" id="QKXQ01000245">
    <property type="protein sequence ID" value="REH96632.1"/>
    <property type="molecule type" value="Genomic_DNA"/>
</dbReference>
<reference evidence="1 2" key="1">
    <citation type="journal article" date="2018" name="Vet. Microbiol.">
        <title>Characterisation of Staphylococcus felis isolated from cats using whole genome sequencing.</title>
        <authorList>
            <person name="Worthing K."/>
            <person name="Pang S."/>
            <person name="Trott D.J."/>
            <person name="Abraham S."/>
            <person name="Coombs G.W."/>
            <person name="Jordan D."/>
            <person name="McIntyre L."/>
            <person name="Davies M.R."/>
            <person name="Norris J."/>
        </authorList>
    </citation>
    <scope>NUCLEOTIDE SEQUENCE [LARGE SCALE GENOMIC DNA]</scope>
    <source>
        <strain evidence="1 2">F9</strain>
    </source>
</reference>
<dbReference type="InterPro" id="IPR007119">
    <property type="entry name" value="Phage_tail_spike_N"/>
</dbReference>
<evidence type="ECO:0008006" key="3">
    <source>
        <dbReference type="Google" id="ProtNLM"/>
    </source>
</evidence>
<sequence length="844" mass="97106">MIPILKYNEQGELKQVDEIAKRDLYKGVHSRKAENDEERFVGTCTNVYGDILEDAYSYILVPYDDTYREFVINHTEQYDDVIDFEADASYFEFLKKSKPREPQKLEKVTLQEAINFCLQGTRFKPGNIEYAGTATVNWVDYNSPYDILKIICTAFNVQFESRIEVDNTSVINRYIDVRLKSALFDGKEIVRGKDLISLKRTVDKSEIVTALYAIGPDPEDGKQRVTTFVTDDNAQERWGEPDGSYRWDVYSPETENNNMSLSRLTTLAKTALNKRINAAVSYDIEQYDLEYLYPHEKVRYGDLVRIKDIEFKPPLYAEAEVIEVERNIIDPSQTKYVVGSIKEFKESDLLQRFGFLWVSIKRKLNDNINNVNTIVNQVIDNELQYVEKKIFKSQTEPENAVDGMYWYDTSNDRVGVLKKRVDGQWVNVSEEERNSMGGLSREIALYRSLITTFENLAIQHQKLYQEVTEITNSPYLISNQLRSSVNTNLNALVGVYNNIKSRLDSINEDTATIGFLIDTQALFQDYRAKMQALYNTLETAKVAINERLSTLQKQFTEEKFNDAMKRVADAFGIQQDEQGRFIGPPETVAQMIDALKTETQEEMSTLLKRSEYETDKEGFVERLDAADSERKQLSDEISDRVTLTEFNSGIDSTKQYADNKVETLEIGNVNLIRSYKTTQNIVNGIIEGDYAVRLPLSRNINFYYYDRNGDINPPLESNTDYVLQLHEADADVDMGVFYNKGSYTVVPYSKERIVKFNTGDKTDFRIVIVARSDNQFVGKVSLYKGTKELDWTPNPLDVQKNIDNAETNAKAYADSLKIQQDEVLTTYDTRITQNGKDIEQRATK</sequence>
<protein>
    <recommendedName>
        <fullName evidence="3">Prophage tail endopeptidase domain-containing protein</fullName>
    </recommendedName>
</protein>
<dbReference type="RefSeq" id="WP_338142159.1">
    <property type="nucleotide sequence ID" value="NZ_QKXQ01000245.1"/>
</dbReference>
<dbReference type="AlphaFoldDB" id="A0A3E0IQC8"/>
<feature type="non-terminal residue" evidence="1">
    <location>
        <position position="844"/>
    </location>
</feature>
<organism evidence="1 2">
    <name type="scientific">Staphylococcus felis</name>
    <dbReference type="NCBI Taxonomy" id="46127"/>
    <lineage>
        <taxon>Bacteria</taxon>
        <taxon>Bacillati</taxon>
        <taxon>Bacillota</taxon>
        <taxon>Bacilli</taxon>
        <taxon>Bacillales</taxon>
        <taxon>Staphylococcaceae</taxon>
        <taxon>Staphylococcus</taxon>
    </lineage>
</organism>
<accession>A0A3E0IQC8</accession>
<dbReference type="NCBIfam" id="TIGR01665">
    <property type="entry name" value="put_anti_recept"/>
    <property type="match status" value="1"/>
</dbReference>
<name>A0A3E0IQC8_9STAP</name>